<evidence type="ECO:0000313" key="9">
    <source>
        <dbReference type="Proteomes" id="UP000694888"/>
    </source>
</evidence>
<evidence type="ECO:0000256" key="4">
    <source>
        <dbReference type="ARBA" id="ARBA00022989"/>
    </source>
</evidence>
<dbReference type="SUPFAM" id="SSF81321">
    <property type="entry name" value="Family A G protein-coupled receptor-like"/>
    <property type="match status" value="1"/>
</dbReference>
<accession>A0ABM0ZWL9</accession>
<feature type="region of interest" description="Disordered" evidence="6">
    <location>
        <begin position="418"/>
        <end position="467"/>
    </location>
</feature>
<keyword evidence="4 7" id="KW-1133">Transmembrane helix</keyword>
<dbReference type="Proteomes" id="UP000694888">
    <property type="component" value="Unplaced"/>
</dbReference>
<evidence type="ECO:0000256" key="5">
    <source>
        <dbReference type="ARBA" id="ARBA00023136"/>
    </source>
</evidence>
<feature type="domain" description="G-protein coupled receptors family 1 profile" evidence="8">
    <location>
        <begin position="147"/>
        <end position="353"/>
    </location>
</feature>
<evidence type="ECO:0000256" key="2">
    <source>
        <dbReference type="ARBA" id="ARBA00022475"/>
    </source>
</evidence>
<dbReference type="CDD" id="cd00637">
    <property type="entry name" value="7tm_classA_rhodopsin-like"/>
    <property type="match status" value="1"/>
</dbReference>
<feature type="compositionally biased region" description="Low complexity" evidence="6">
    <location>
        <begin position="491"/>
        <end position="506"/>
    </location>
</feature>
<feature type="transmembrane region" description="Helical" evidence="7">
    <location>
        <begin position="167"/>
        <end position="185"/>
    </location>
</feature>
<dbReference type="InterPro" id="IPR017452">
    <property type="entry name" value="GPCR_Rhodpsn_7TM"/>
</dbReference>
<evidence type="ECO:0000256" key="3">
    <source>
        <dbReference type="ARBA" id="ARBA00022692"/>
    </source>
</evidence>
<proteinExistence type="predicted"/>
<feature type="region of interest" description="Disordered" evidence="6">
    <location>
        <begin position="71"/>
        <end position="102"/>
    </location>
</feature>
<feature type="compositionally biased region" description="Low complexity" evidence="6">
    <location>
        <begin position="527"/>
        <end position="541"/>
    </location>
</feature>
<name>A0ABM0ZWL9_APLCA</name>
<evidence type="ECO:0000259" key="8">
    <source>
        <dbReference type="PROSITE" id="PS50262"/>
    </source>
</evidence>
<feature type="transmembrane region" description="Helical" evidence="7">
    <location>
        <begin position="284"/>
        <end position="306"/>
    </location>
</feature>
<dbReference type="PROSITE" id="PS50262">
    <property type="entry name" value="G_PROTEIN_RECEP_F1_2"/>
    <property type="match status" value="1"/>
</dbReference>
<feature type="transmembrane region" description="Helical" evidence="7">
    <location>
        <begin position="336"/>
        <end position="354"/>
    </location>
</feature>
<keyword evidence="9" id="KW-1185">Reference proteome</keyword>
<comment type="subcellular location">
    <subcellularLocation>
        <location evidence="1">Cell membrane</location>
        <topology evidence="1">Multi-pass membrane protein</topology>
    </subcellularLocation>
</comment>
<feature type="region of interest" description="Disordered" evidence="6">
    <location>
        <begin position="581"/>
        <end position="601"/>
    </location>
</feature>
<gene>
    <name evidence="10" type="primary">LOC106011337</name>
</gene>
<protein>
    <submittedName>
        <fullName evidence="10">Uncharacterized protein LOC106011337</fullName>
    </submittedName>
</protein>
<organism evidence="9 10">
    <name type="scientific">Aplysia californica</name>
    <name type="common">California sea hare</name>
    <dbReference type="NCBI Taxonomy" id="6500"/>
    <lineage>
        <taxon>Eukaryota</taxon>
        <taxon>Metazoa</taxon>
        <taxon>Spiralia</taxon>
        <taxon>Lophotrochozoa</taxon>
        <taxon>Mollusca</taxon>
        <taxon>Gastropoda</taxon>
        <taxon>Heterobranchia</taxon>
        <taxon>Euthyneura</taxon>
        <taxon>Tectipleura</taxon>
        <taxon>Aplysiida</taxon>
        <taxon>Aplysioidea</taxon>
        <taxon>Aplysiidae</taxon>
        <taxon>Aplysia</taxon>
    </lineage>
</organism>
<feature type="compositionally biased region" description="Low complexity" evidence="6">
    <location>
        <begin position="84"/>
        <end position="99"/>
    </location>
</feature>
<dbReference type="RefSeq" id="XP_012936024.1">
    <property type="nucleotide sequence ID" value="XM_013080570.2"/>
</dbReference>
<dbReference type="InterPro" id="IPR000276">
    <property type="entry name" value="GPCR_Rhodpsn"/>
</dbReference>
<dbReference type="Gene3D" id="1.20.1070.10">
    <property type="entry name" value="Rhodopsin 7-helix transmembrane proteins"/>
    <property type="match status" value="1"/>
</dbReference>
<dbReference type="Pfam" id="PF00001">
    <property type="entry name" value="7tm_1"/>
    <property type="match status" value="1"/>
</dbReference>
<dbReference type="GeneID" id="106011337"/>
<feature type="transmembrane region" description="Helical" evidence="7">
    <location>
        <begin position="133"/>
        <end position="155"/>
    </location>
</feature>
<keyword evidence="2" id="KW-1003">Cell membrane</keyword>
<sequence length="631" mass="70366">MPCAAGGVCLLGLTSSSENAPDTSERSVVPTPISPEPAVRTSTTNASTAASIIIIPNTDVLHEHLNISQTTAGSINDRSDRSVPTNTTPTAATTSNGTAEEALNNGSILPGAYDTADPLHRSHHLPAAPTSTYAIAILSLSIVVFSSSTLVLIATRFTSGGRSATLVFLRSLCLSDILMSTYGVSKMAMLLCMEDLHVNFFLPESLFFTASLASTMSLLSLNVDCFVKLTRPLEYAQQVDKDTVITGMLLLWNVAFIVGFLPLLGWNLQDFTVYFFSFFPWHYLLFNGLVMTICVLICIACMVALARLPSLPAPEPDCFTARGLEVRKYRRLHRTIVMESGMWLCCYLPFFLYLGLACPQCPLSHYPYRDSAVLYFIPVFLVKSLLSSALQAVRTLHVHAIMNRLLADFSVMRHLRRMQTRGSGSEGSGERGRERPAQPKSAGETTISYINPLCSDDEGGGENHHQQNRSITIIPHRHNDYHQRHHHHRYPNNNNNNNNRQSFLNQQRRRPQSREDHDLTQTPTHNHQQLQPLQLQLQQHYEQQEVHHQQQQQQQRQKSQSRFTVRESDFLLHQAISDSDLTDLTHNSDTPPSDTGSRSSPVMGIVNLAFRESIDLGHQTLDDVPIETTAL</sequence>
<reference evidence="10" key="1">
    <citation type="submission" date="2025-08" db="UniProtKB">
        <authorList>
            <consortium name="RefSeq"/>
        </authorList>
    </citation>
    <scope>IDENTIFICATION</scope>
</reference>
<feature type="region of interest" description="Disordered" evidence="6">
    <location>
        <begin position="480"/>
        <end position="564"/>
    </location>
</feature>
<feature type="compositionally biased region" description="Basic and acidic residues" evidence="6">
    <location>
        <begin position="428"/>
        <end position="437"/>
    </location>
</feature>
<evidence type="ECO:0000256" key="6">
    <source>
        <dbReference type="SAM" id="MobiDB-lite"/>
    </source>
</evidence>
<keyword evidence="3 7" id="KW-0812">Transmembrane</keyword>
<feature type="transmembrane region" description="Helical" evidence="7">
    <location>
        <begin position="244"/>
        <end position="264"/>
    </location>
</feature>
<evidence type="ECO:0000256" key="7">
    <source>
        <dbReference type="SAM" id="Phobius"/>
    </source>
</evidence>
<dbReference type="PANTHER" id="PTHR22750">
    <property type="entry name" value="G-PROTEIN COUPLED RECEPTOR"/>
    <property type="match status" value="1"/>
</dbReference>
<feature type="region of interest" description="Disordered" evidence="6">
    <location>
        <begin position="14"/>
        <end position="42"/>
    </location>
</feature>
<feature type="compositionally biased region" description="Polar residues" evidence="6">
    <location>
        <begin position="581"/>
        <end position="600"/>
    </location>
</feature>
<feature type="transmembrane region" description="Helical" evidence="7">
    <location>
        <begin position="374"/>
        <end position="393"/>
    </location>
</feature>
<evidence type="ECO:0000313" key="10">
    <source>
        <dbReference type="RefSeq" id="XP_012936024.1"/>
    </source>
</evidence>
<keyword evidence="5 7" id="KW-0472">Membrane</keyword>
<evidence type="ECO:0000256" key="1">
    <source>
        <dbReference type="ARBA" id="ARBA00004651"/>
    </source>
</evidence>
<feature type="transmembrane region" description="Helical" evidence="7">
    <location>
        <begin position="205"/>
        <end position="223"/>
    </location>
</feature>